<organism evidence="2 3">
    <name type="scientific">[Clostridium] citroniae WAL-17108</name>
    <dbReference type="NCBI Taxonomy" id="742733"/>
    <lineage>
        <taxon>Bacteria</taxon>
        <taxon>Bacillati</taxon>
        <taxon>Bacillota</taxon>
        <taxon>Clostridia</taxon>
        <taxon>Lachnospirales</taxon>
        <taxon>Lachnospiraceae</taxon>
        <taxon>Enterocloster</taxon>
    </lineage>
</organism>
<dbReference type="InterPro" id="IPR025246">
    <property type="entry name" value="IS30-like_HTH"/>
</dbReference>
<accession>G5HCP3</accession>
<reference evidence="2 3" key="1">
    <citation type="submission" date="2011-08" db="EMBL/GenBank/DDBJ databases">
        <title>The Genome Sequence of Clostridium citroniae WAL-17108.</title>
        <authorList>
            <consortium name="The Broad Institute Genome Sequencing Platform"/>
            <person name="Earl A."/>
            <person name="Ward D."/>
            <person name="Feldgarden M."/>
            <person name="Gevers D."/>
            <person name="Finegold S.M."/>
            <person name="Summanen P.H."/>
            <person name="Molitoris D.R."/>
            <person name="Vaisanen M.L."/>
            <person name="Daigneault M."/>
            <person name="Allen-Vercoe E."/>
            <person name="Young S.K."/>
            <person name="Zeng Q."/>
            <person name="Gargeya S."/>
            <person name="Fitzgerald M."/>
            <person name="Haas B."/>
            <person name="Abouelleil A."/>
            <person name="Alvarado L."/>
            <person name="Arachchi H.M."/>
            <person name="Berlin A."/>
            <person name="Brown A."/>
            <person name="Chapman S.B."/>
            <person name="Chen Z."/>
            <person name="Dunbar C."/>
            <person name="Freedman E."/>
            <person name="Gearin G."/>
            <person name="Gellesch M."/>
            <person name="Goldberg J."/>
            <person name="Griggs A."/>
            <person name="Gujja S."/>
            <person name="Heiman D."/>
            <person name="Howarth C."/>
            <person name="Larson L."/>
            <person name="Lui A."/>
            <person name="MacDonald P.J.P."/>
            <person name="Montmayeur A."/>
            <person name="Murphy C."/>
            <person name="Neiman D."/>
            <person name="Pearson M."/>
            <person name="Priest M."/>
            <person name="Roberts A."/>
            <person name="Saif S."/>
            <person name="Shea T."/>
            <person name="Shenoy N."/>
            <person name="Sisk P."/>
            <person name="Stolte C."/>
            <person name="Sykes S."/>
            <person name="Wortman J."/>
            <person name="Nusbaum C."/>
            <person name="Birren B."/>
        </authorList>
    </citation>
    <scope>NUCLEOTIDE SEQUENCE [LARGE SCALE GENOMIC DNA]</scope>
    <source>
        <strain evidence="2 3">WAL-17108</strain>
    </source>
</reference>
<comment type="caution">
    <text evidence="2">The sequence shown here is derived from an EMBL/GenBank/DDBJ whole genome shotgun (WGS) entry which is preliminary data.</text>
</comment>
<evidence type="ECO:0000259" key="1">
    <source>
        <dbReference type="Pfam" id="PF13936"/>
    </source>
</evidence>
<gene>
    <name evidence="2" type="ORF">HMPREF9469_00355</name>
</gene>
<dbReference type="RefSeq" id="WP_007858558.1">
    <property type="nucleotide sequence ID" value="NZ_JH376420.1"/>
</dbReference>
<dbReference type="EMBL" id="ADLJ01000002">
    <property type="protein sequence ID" value="EHF01123.1"/>
    <property type="molecule type" value="Genomic_DNA"/>
</dbReference>
<dbReference type="HOGENOM" id="CLU_211199_0_0_9"/>
<name>G5HCP3_9FIRM</name>
<dbReference type="Proteomes" id="UP000003763">
    <property type="component" value="Unassembled WGS sequence"/>
</dbReference>
<evidence type="ECO:0000313" key="2">
    <source>
        <dbReference type="EMBL" id="EHF01123.1"/>
    </source>
</evidence>
<feature type="domain" description="Transposase IS30-like HTH" evidence="1">
    <location>
        <begin position="7"/>
        <end position="47"/>
    </location>
</feature>
<feature type="non-terminal residue" evidence="2">
    <location>
        <position position="59"/>
    </location>
</feature>
<dbReference type="AlphaFoldDB" id="G5HCP3"/>
<proteinExistence type="predicted"/>
<protein>
    <recommendedName>
        <fullName evidence="1">Transposase IS30-like HTH domain-containing protein</fullName>
    </recommendedName>
</protein>
<evidence type="ECO:0000313" key="3">
    <source>
        <dbReference type="Proteomes" id="UP000003763"/>
    </source>
</evidence>
<dbReference type="Pfam" id="PF13936">
    <property type="entry name" value="HTH_38"/>
    <property type="match status" value="1"/>
</dbReference>
<sequence>MNNKGNQKHLTFEQRVDIEKGLTENKNFAEIGRMIGKAPSTVSKEVRLHAHTKERPDAG</sequence>